<dbReference type="InParanoid" id="A0A0H2R281"/>
<evidence type="ECO:0000313" key="1">
    <source>
        <dbReference type="EMBL" id="KLO05422.1"/>
    </source>
</evidence>
<accession>A0A0H2R281</accession>
<dbReference type="EMBL" id="KQ086310">
    <property type="protein sequence ID" value="KLO05422.1"/>
    <property type="molecule type" value="Genomic_DNA"/>
</dbReference>
<feature type="non-terminal residue" evidence="1">
    <location>
        <position position="233"/>
    </location>
</feature>
<evidence type="ECO:0000313" key="2">
    <source>
        <dbReference type="Proteomes" id="UP000053477"/>
    </source>
</evidence>
<keyword evidence="2" id="KW-1185">Reference proteome</keyword>
<dbReference type="STRING" id="27342.A0A0H2R281"/>
<dbReference type="Proteomes" id="UP000053477">
    <property type="component" value="Unassembled WGS sequence"/>
</dbReference>
<protein>
    <submittedName>
        <fullName evidence="1">Uncharacterized protein</fullName>
    </submittedName>
</protein>
<dbReference type="OrthoDB" id="3056461at2759"/>
<proteinExistence type="predicted"/>
<name>A0A0H2R281_9AGAM</name>
<gene>
    <name evidence="1" type="ORF">SCHPADRAFT_797738</name>
</gene>
<sequence length="233" mass="27073">FTAVAELGLKAWRPDFSDGARSLYNYAHETVFLETFTRVVSLHGYAFMGVPQSAANDISFIKRAYLSFVFSYLADLAKKEARDPGRVERGSYLIHHIEGRAKKVGIYFRDVDTKRLRAASRDRTTRRTERIRVTPFAPIPSPFTTLPVKTPLDWFDPDFWNNEMTLLQKYRVQMQGIAIALPAEELCHASEWHKWIKMDHAEFMQKHGLAELQKYKLLSLKQMQDMAELDERL</sequence>
<reference evidence="1 2" key="1">
    <citation type="submission" date="2015-04" db="EMBL/GenBank/DDBJ databases">
        <title>Complete genome sequence of Schizopora paradoxa KUC8140, a cosmopolitan wood degrader in East Asia.</title>
        <authorList>
            <consortium name="DOE Joint Genome Institute"/>
            <person name="Min B."/>
            <person name="Park H."/>
            <person name="Jang Y."/>
            <person name="Kim J.-J."/>
            <person name="Kim K.H."/>
            <person name="Pangilinan J."/>
            <person name="Lipzen A."/>
            <person name="Riley R."/>
            <person name="Grigoriev I.V."/>
            <person name="Spatafora J.W."/>
            <person name="Choi I.-G."/>
        </authorList>
    </citation>
    <scope>NUCLEOTIDE SEQUENCE [LARGE SCALE GENOMIC DNA]</scope>
    <source>
        <strain evidence="1 2">KUC8140</strain>
    </source>
</reference>
<organism evidence="1 2">
    <name type="scientific">Schizopora paradoxa</name>
    <dbReference type="NCBI Taxonomy" id="27342"/>
    <lineage>
        <taxon>Eukaryota</taxon>
        <taxon>Fungi</taxon>
        <taxon>Dikarya</taxon>
        <taxon>Basidiomycota</taxon>
        <taxon>Agaricomycotina</taxon>
        <taxon>Agaricomycetes</taxon>
        <taxon>Hymenochaetales</taxon>
        <taxon>Schizoporaceae</taxon>
        <taxon>Schizopora</taxon>
    </lineage>
</organism>
<feature type="non-terminal residue" evidence="1">
    <location>
        <position position="1"/>
    </location>
</feature>
<dbReference type="AlphaFoldDB" id="A0A0H2R281"/>